<dbReference type="EMBL" id="QBKG01000034">
    <property type="protein sequence ID" value="PTW99461.1"/>
    <property type="molecule type" value="Genomic_DNA"/>
</dbReference>
<reference evidence="1 2" key="1">
    <citation type="submission" date="2018-04" db="EMBL/GenBank/DDBJ databases">
        <title>Genomic Encyclopedia of Archaeal and Bacterial Type Strains, Phase II (KMG-II): from individual species to whole genera.</title>
        <authorList>
            <person name="Goeker M."/>
        </authorList>
    </citation>
    <scope>NUCLEOTIDE SEQUENCE [LARGE SCALE GENOMIC DNA]</scope>
    <source>
        <strain evidence="1 2">DSM 22902</strain>
    </source>
</reference>
<sequence length="59" mass="7179">RIYIFDRYGRRLANLAPGEGWDGQYDGRSMPAGDYWYIIEINDQLYDKRQFYGNFTLYR</sequence>
<dbReference type="InterPro" id="IPR026341">
    <property type="entry name" value="T9SS_type_B"/>
</dbReference>
<dbReference type="Proteomes" id="UP000243985">
    <property type="component" value="Unassembled WGS sequence"/>
</dbReference>
<dbReference type="RefSeq" id="WP_146162937.1">
    <property type="nucleotide sequence ID" value="NZ_QBKG01000034.1"/>
</dbReference>
<organism evidence="1 2">
    <name type="scientific">Capnocytophaga leadbetteri</name>
    <dbReference type="NCBI Taxonomy" id="327575"/>
    <lineage>
        <taxon>Bacteria</taxon>
        <taxon>Pseudomonadati</taxon>
        <taxon>Bacteroidota</taxon>
        <taxon>Flavobacteriia</taxon>
        <taxon>Flavobacteriales</taxon>
        <taxon>Flavobacteriaceae</taxon>
        <taxon>Capnocytophaga</taxon>
    </lineage>
</organism>
<feature type="non-terminal residue" evidence="1">
    <location>
        <position position="1"/>
    </location>
</feature>
<protein>
    <submittedName>
        <fullName evidence="1">Gliding motility-associated-like protein</fullName>
    </submittedName>
</protein>
<comment type="caution">
    <text evidence="1">The sequence shown here is derived from an EMBL/GenBank/DDBJ whole genome shotgun (WGS) entry which is preliminary data.</text>
</comment>
<gene>
    <name evidence="1" type="ORF">C8P65_1341</name>
</gene>
<name>A0A2T5XRH1_9FLAO</name>
<evidence type="ECO:0000313" key="1">
    <source>
        <dbReference type="EMBL" id="PTW99461.1"/>
    </source>
</evidence>
<dbReference type="GeneID" id="84581720"/>
<proteinExistence type="predicted"/>
<dbReference type="NCBIfam" id="TIGR04131">
    <property type="entry name" value="Bac_Flav_CTERM"/>
    <property type="match status" value="1"/>
</dbReference>
<accession>A0A2T5XRH1</accession>
<dbReference type="AlphaFoldDB" id="A0A2T5XRH1"/>
<evidence type="ECO:0000313" key="2">
    <source>
        <dbReference type="Proteomes" id="UP000243985"/>
    </source>
</evidence>